<dbReference type="InterPro" id="IPR036259">
    <property type="entry name" value="MFS_trans_sf"/>
</dbReference>
<dbReference type="GO" id="GO:0022857">
    <property type="term" value="F:transmembrane transporter activity"/>
    <property type="evidence" value="ECO:0007669"/>
    <property type="project" value="InterPro"/>
</dbReference>
<dbReference type="PROSITE" id="PS50850">
    <property type="entry name" value="MFS"/>
    <property type="match status" value="1"/>
</dbReference>
<evidence type="ECO:0000256" key="5">
    <source>
        <dbReference type="ARBA" id="ARBA00023136"/>
    </source>
</evidence>
<keyword evidence="3 6" id="KW-0812">Transmembrane</keyword>
<comment type="subcellular location">
    <subcellularLocation>
        <location evidence="1">Membrane</location>
        <topology evidence="1">Multi-pass membrane protein</topology>
    </subcellularLocation>
</comment>
<dbReference type="GO" id="GO:0016020">
    <property type="term" value="C:membrane"/>
    <property type="evidence" value="ECO:0007669"/>
    <property type="project" value="UniProtKB-SubCell"/>
</dbReference>
<dbReference type="EMBL" id="JANBPY010000037">
    <property type="protein sequence ID" value="KAJ1969630.1"/>
    <property type="molecule type" value="Genomic_DNA"/>
</dbReference>
<dbReference type="PANTHER" id="PTHR43791:SF36">
    <property type="entry name" value="TRANSPORTER, PUTATIVE (AFU_ORTHOLOGUE AFUA_6G08340)-RELATED"/>
    <property type="match status" value="1"/>
</dbReference>
<feature type="transmembrane region" description="Helical" evidence="6">
    <location>
        <begin position="153"/>
        <end position="172"/>
    </location>
</feature>
<reference evidence="8" key="1">
    <citation type="submission" date="2022-07" db="EMBL/GenBank/DDBJ databases">
        <title>Phylogenomic reconstructions and comparative analyses of Kickxellomycotina fungi.</title>
        <authorList>
            <person name="Reynolds N.K."/>
            <person name="Stajich J.E."/>
            <person name="Barry K."/>
            <person name="Grigoriev I.V."/>
            <person name="Crous P."/>
            <person name="Smith M.E."/>
        </authorList>
    </citation>
    <scope>NUCLEOTIDE SEQUENCE</scope>
    <source>
        <strain evidence="8">RSA 1196</strain>
    </source>
</reference>
<feature type="transmembrane region" description="Helical" evidence="6">
    <location>
        <begin position="377"/>
        <end position="397"/>
    </location>
</feature>
<dbReference type="Proteomes" id="UP001150925">
    <property type="component" value="Unassembled WGS sequence"/>
</dbReference>
<feature type="transmembrane region" description="Helical" evidence="6">
    <location>
        <begin position="323"/>
        <end position="341"/>
    </location>
</feature>
<sequence length="504" mass="56237">MVGHDPEKAIVPLFKEEVKADPPLGSQEGFDLESETTSILDKQHAKRVLRKIDWHLMPLLNVLYILCFLDRSNIGNAKLMHFMEDLGLTQSTYSWSLSIFYIGYILFDIPSNLILKRWRPARWLGIIIICWGILCTCMAANSNKGSLLSLRFLLGAVEAGFFPGVVYFLTLWYDRSELGTRISIFYSASSIAGAFGGLLAYGIDHMDGAGNLASWRWLFILEGLPSIIVGVIVYIFLADRPATARWLTPEERIHATQRLEQHSVAEESTQQINRKEIREIFTDYRAYLHSLAHLGIVVPTYSMSLLLPTVIHNLGYGTLTTQLLTIPPFAASFFFCIAIALHSDRFQVRSYHVIFSAIVAILGFILISFLENTVAKYLMLLLVVAGVNGSPSVHLAWAANNTLGKTKSAVINALVLTVGNAGGIISGQMYRNSEAPKYVPSHMGNVACTAVIVVVVVILRLLYARENRKIDRFLQAAEADPSLWNDVKAVPPTLLLNKNFRYEL</sequence>
<keyword evidence="5 6" id="KW-0472">Membrane</keyword>
<feature type="transmembrane region" description="Helical" evidence="6">
    <location>
        <begin position="409"/>
        <end position="430"/>
    </location>
</feature>
<feature type="transmembrane region" description="Helical" evidence="6">
    <location>
        <begin position="442"/>
        <end position="463"/>
    </location>
</feature>
<dbReference type="Gene3D" id="1.20.1250.20">
    <property type="entry name" value="MFS general substrate transporter like domains"/>
    <property type="match status" value="2"/>
</dbReference>
<feature type="transmembrane region" description="Helical" evidence="6">
    <location>
        <begin position="92"/>
        <end position="109"/>
    </location>
</feature>
<evidence type="ECO:0000256" key="1">
    <source>
        <dbReference type="ARBA" id="ARBA00004141"/>
    </source>
</evidence>
<evidence type="ECO:0000259" key="7">
    <source>
        <dbReference type="PROSITE" id="PS50850"/>
    </source>
</evidence>
<feature type="domain" description="Major facilitator superfamily (MFS) profile" evidence="7">
    <location>
        <begin position="56"/>
        <end position="468"/>
    </location>
</feature>
<protein>
    <recommendedName>
        <fullName evidence="7">Major facilitator superfamily (MFS) profile domain-containing protein</fullName>
    </recommendedName>
</protein>
<dbReference type="Pfam" id="PF07690">
    <property type="entry name" value="MFS_1"/>
    <property type="match status" value="1"/>
</dbReference>
<evidence type="ECO:0000313" key="8">
    <source>
        <dbReference type="EMBL" id="KAJ1969630.1"/>
    </source>
</evidence>
<dbReference type="InterPro" id="IPR011701">
    <property type="entry name" value="MFS"/>
</dbReference>
<feature type="transmembrane region" description="Helical" evidence="6">
    <location>
        <begin position="291"/>
        <end position="311"/>
    </location>
</feature>
<dbReference type="OrthoDB" id="2985014at2759"/>
<dbReference type="AlphaFoldDB" id="A0A9W8E4Y3"/>
<accession>A0A9W8E4Y3</accession>
<name>A0A9W8E4Y3_9FUNG</name>
<feature type="transmembrane region" description="Helical" evidence="6">
    <location>
        <begin position="52"/>
        <end position="72"/>
    </location>
</feature>
<evidence type="ECO:0000256" key="6">
    <source>
        <dbReference type="SAM" id="Phobius"/>
    </source>
</evidence>
<evidence type="ECO:0000256" key="3">
    <source>
        <dbReference type="ARBA" id="ARBA00022692"/>
    </source>
</evidence>
<keyword evidence="9" id="KW-1185">Reference proteome</keyword>
<comment type="caution">
    <text evidence="8">The sequence shown here is derived from an EMBL/GenBank/DDBJ whole genome shotgun (WGS) entry which is preliminary data.</text>
</comment>
<dbReference type="InterPro" id="IPR020846">
    <property type="entry name" value="MFS_dom"/>
</dbReference>
<dbReference type="FunFam" id="1.20.1250.20:FF:000013">
    <property type="entry name" value="MFS general substrate transporter"/>
    <property type="match status" value="1"/>
</dbReference>
<evidence type="ECO:0000256" key="4">
    <source>
        <dbReference type="ARBA" id="ARBA00022989"/>
    </source>
</evidence>
<proteinExistence type="predicted"/>
<dbReference type="PANTHER" id="PTHR43791">
    <property type="entry name" value="PERMEASE-RELATED"/>
    <property type="match status" value="1"/>
</dbReference>
<dbReference type="FunFam" id="1.20.1250.20:FF:000034">
    <property type="entry name" value="MFS general substrate transporter"/>
    <property type="match status" value="1"/>
</dbReference>
<keyword evidence="2" id="KW-0813">Transport</keyword>
<feature type="transmembrane region" description="Helical" evidence="6">
    <location>
        <begin position="121"/>
        <end position="141"/>
    </location>
</feature>
<dbReference type="CDD" id="cd17327">
    <property type="entry name" value="MFS_FEN2_like"/>
    <property type="match status" value="1"/>
</dbReference>
<evidence type="ECO:0000256" key="2">
    <source>
        <dbReference type="ARBA" id="ARBA00022448"/>
    </source>
</evidence>
<keyword evidence="4 6" id="KW-1133">Transmembrane helix</keyword>
<feature type="transmembrane region" description="Helical" evidence="6">
    <location>
        <begin position="353"/>
        <end position="371"/>
    </location>
</feature>
<gene>
    <name evidence="8" type="ORF">IWQ62_000498</name>
</gene>
<feature type="transmembrane region" description="Helical" evidence="6">
    <location>
        <begin position="184"/>
        <end position="203"/>
    </location>
</feature>
<evidence type="ECO:0000313" key="9">
    <source>
        <dbReference type="Proteomes" id="UP001150925"/>
    </source>
</evidence>
<organism evidence="8 9">
    <name type="scientific">Dispira parvispora</name>
    <dbReference type="NCBI Taxonomy" id="1520584"/>
    <lineage>
        <taxon>Eukaryota</taxon>
        <taxon>Fungi</taxon>
        <taxon>Fungi incertae sedis</taxon>
        <taxon>Zoopagomycota</taxon>
        <taxon>Kickxellomycotina</taxon>
        <taxon>Dimargaritomycetes</taxon>
        <taxon>Dimargaritales</taxon>
        <taxon>Dimargaritaceae</taxon>
        <taxon>Dispira</taxon>
    </lineage>
</organism>
<feature type="transmembrane region" description="Helical" evidence="6">
    <location>
        <begin position="215"/>
        <end position="237"/>
    </location>
</feature>
<dbReference type="SUPFAM" id="SSF103473">
    <property type="entry name" value="MFS general substrate transporter"/>
    <property type="match status" value="1"/>
</dbReference>